<dbReference type="GO" id="GO:0019305">
    <property type="term" value="P:dTDP-rhamnose biosynthetic process"/>
    <property type="evidence" value="ECO:0007669"/>
    <property type="project" value="UniProtKB-UniRule"/>
</dbReference>
<dbReference type="Proteomes" id="UP000297258">
    <property type="component" value="Unassembled WGS sequence"/>
</dbReference>
<evidence type="ECO:0000256" key="7">
    <source>
        <dbReference type="RuleBase" id="RU364069"/>
    </source>
</evidence>
<sequence length="181" mass="20395">MKLIQTALPEVLVFEPQVFGDERGFFFESFNVRRFADLTGLHPQFVQDNHSRSAQNVVRGLHYQVGRPQAKLIRVVAGSVFDVVVDMRRAAPTFGRAVVTELSAENRRQIWVPPGFAHGFLATSDHAECLYKTTDYWSPENERTLMWNDPALGIDWPLSGAPIVSPKDREGRPFALAEAVE</sequence>
<evidence type="ECO:0000256" key="5">
    <source>
        <dbReference type="PIRSR" id="PIRSR600888-1"/>
    </source>
</evidence>
<accession>A0A4Y9T3M4</accession>
<keyword evidence="9" id="KW-1185">Reference proteome</keyword>
<comment type="subunit">
    <text evidence="7">Homodimer.</text>
</comment>
<dbReference type="AlphaFoldDB" id="A0A4Y9T3M4"/>
<evidence type="ECO:0000256" key="6">
    <source>
        <dbReference type="PIRSR" id="PIRSR600888-3"/>
    </source>
</evidence>
<dbReference type="SUPFAM" id="SSF51182">
    <property type="entry name" value="RmlC-like cupins"/>
    <property type="match status" value="1"/>
</dbReference>
<dbReference type="InterPro" id="IPR011051">
    <property type="entry name" value="RmlC_Cupin_sf"/>
</dbReference>
<dbReference type="UniPathway" id="UPA00124"/>
<dbReference type="EMBL" id="SPUM01000031">
    <property type="protein sequence ID" value="TFW33989.1"/>
    <property type="molecule type" value="Genomic_DNA"/>
</dbReference>
<dbReference type="PANTHER" id="PTHR21047">
    <property type="entry name" value="DTDP-6-DEOXY-D-GLUCOSE-3,5 EPIMERASE"/>
    <property type="match status" value="1"/>
</dbReference>
<dbReference type="OrthoDB" id="9800680at2"/>
<evidence type="ECO:0000256" key="4">
    <source>
        <dbReference type="ARBA" id="ARBA00019595"/>
    </source>
</evidence>
<dbReference type="EC" id="5.1.3.13" evidence="3 7"/>
<dbReference type="GO" id="GO:0005829">
    <property type="term" value="C:cytosol"/>
    <property type="evidence" value="ECO:0007669"/>
    <property type="project" value="TreeGrafter"/>
</dbReference>
<dbReference type="Gene3D" id="2.60.120.10">
    <property type="entry name" value="Jelly Rolls"/>
    <property type="match status" value="1"/>
</dbReference>
<feature type="active site" description="Proton acceptor" evidence="5">
    <location>
        <position position="62"/>
    </location>
</feature>
<dbReference type="Pfam" id="PF00908">
    <property type="entry name" value="dTDP_sugar_isom"/>
    <property type="match status" value="1"/>
</dbReference>
<proteinExistence type="inferred from homology"/>
<evidence type="ECO:0000256" key="1">
    <source>
        <dbReference type="ARBA" id="ARBA00001298"/>
    </source>
</evidence>
<evidence type="ECO:0000256" key="2">
    <source>
        <dbReference type="ARBA" id="ARBA00001997"/>
    </source>
</evidence>
<name>A0A4Y9T3M4_9BURK</name>
<gene>
    <name evidence="8" type="primary">rfbC</name>
    <name evidence="8" type="ORF">E4O92_04860</name>
</gene>
<dbReference type="CDD" id="cd00438">
    <property type="entry name" value="cupin_RmlC"/>
    <property type="match status" value="1"/>
</dbReference>
<dbReference type="RefSeq" id="WP_135188624.1">
    <property type="nucleotide sequence ID" value="NZ_SPUM01000031.1"/>
</dbReference>
<dbReference type="GO" id="GO:0000271">
    <property type="term" value="P:polysaccharide biosynthetic process"/>
    <property type="evidence" value="ECO:0007669"/>
    <property type="project" value="TreeGrafter"/>
</dbReference>
<evidence type="ECO:0000256" key="3">
    <source>
        <dbReference type="ARBA" id="ARBA00012098"/>
    </source>
</evidence>
<feature type="active site" description="Proton donor" evidence="5">
    <location>
        <position position="131"/>
    </location>
</feature>
<dbReference type="GO" id="GO:0008830">
    <property type="term" value="F:dTDP-4-dehydrorhamnose 3,5-epimerase activity"/>
    <property type="evidence" value="ECO:0007669"/>
    <property type="project" value="UniProtKB-UniRule"/>
</dbReference>
<protein>
    <recommendedName>
        <fullName evidence="4 7">dTDP-4-dehydrorhamnose 3,5-epimerase</fullName>
        <ecNumber evidence="3 7">5.1.3.13</ecNumber>
    </recommendedName>
    <alternativeName>
        <fullName evidence="7">Thymidine diphospho-4-keto-rhamnose 3,5-epimerase</fullName>
    </alternativeName>
</protein>
<evidence type="ECO:0000313" key="9">
    <source>
        <dbReference type="Proteomes" id="UP000297258"/>
    </source>
</evidence>
<evidence type="ECO:0000313" key="8">
    <source>
        <dbReference type="EMBL" id="TFW33989.1"/>
    </source>
</evidence>
<feature type="site" description="Participates in a stacking interaction with the thymidine ring of dTDP-4-oxo-6-deoxyglucose" evidence="6">
    <location>
        <position position="137"/>
    </location>
</feature>
<organism evidence="8 9">
    <name type="scientific">Massilia horti</name>
    <dbReference type="NCBI Taxonomy" id="2562153"/>
    <lineage>
        <taxon>Bacteria</taxon>
        <taxon>Pseudomonadati</taxon>
        <taxon>Pseudomonadota</taxon>
        <taxon>Betaproteobacteria</taxon>
        <taxon>Burkholderiales</taxon>
        <taxon>Oxalobacteraceae</taxon>
        <taxon>Telluria group</taxon>
        <taxon>Massilia</taxon>
    </lineage>
</organism>
<dbReference type="InterPro" id="IPR014710">
    <property type="entry name" value="RmlC-like_jellyroll"/>
</dbReference>
<dbReference type="PANTHER" id="PTHR21047:SF2">
    <property type="entry name" value="THYMIDINE DIPHOSPHO-4-KETO-RHAMNOSE 3,5-EPIMERASE"/>
    <property type="match status" value="1"/>
</dbReference>
<comment type="similarity">
    <text evidence="7">Belongs to the dTDP-4-dehydrorhamnose 3,5-epimerase family.</text>
</comment>
<keyword evidence="7 8" id="KW-0413">Isomerase</keyword>
<comment type="function">
    <text evidence="2 7">Catalyzes the epimerization of the C3' and C5'positions of dTDP-6-deoxy-D-xylo-4-hexulose, forming dTDP-6-deoxy-L-lyxo-4-hexulose.</text>
</comment>
<comment type="caution">
    <text evidence="8">The sequence shown here is derived from an EMBL/GenBank/DDBJ whole genome shotgun (WGS) entry which is preliminary data.</text>
</comment>
<dbReference type="InterPro" id="IPR000888">
    <property type="entry name" value="RmlC-like"/>
</dbReference>
<reference evidence="8 9" key="1">
    <citation type="submission" date="2019-03" db="EMBL/GenBank/DDBJ databases">
        <title>Draft genome of Massilia hortus sp. nov., a novel bacterial species of the Oxalobacteraceae family.</title>
        <authorList>
            <person name="Peta V."/>
            <person name="Raths R."/>
            <person name="Bucking H."/>
        </authorList>
    </citation>
    <scope>NUCLEOTIDE SEQUENCE [LARGE SCALE GENOMIC DNA]</scope>
    <source>
        <strain evidence="8 9">ONC3</strain>
    </source>
</reference>
<comment type="catalytic activity">
    <reaction evidence="1 7">
        <text>dTDP-4-dehydro-6-deoxy-alpha-D-glucose = dTDP-4-dehydro-beta-L-rhamnose</text>
        <dbReference type="Rhea" id="RHEA:16969"/>
        <dbReference type="ChEBI" id="CHEBI:57649"/>
        <dbReference type="ChEBI" id="CHEBI:62830"/>
        <dbReference type="EC" id="5.1.3.13"/>
    </reaction>
</comment>
<comment type="pathway">
    <text evidence="7">Carbohydrate biosynthesis; dTDP-L-rhamnose biosynthesis.</text>
</comment>
<dbReference type="NCBIfam" id="TIGR01221">
    <property type="entry name" value="rmlC"/>
    <property type="match status" value="1"/>
</dbReference>